<dbReference type="InterPro" id="IPR055312">
    <property type="entry name" value="FBL15-like"/>
</dbReference>
<dbReference type="Gene3D" id="3.80.10.10">
    <property type="entry name" value="Ribonuclease Inhibitor"/>
    <property type="match status" value="1"/>
</dbReference>
<dbReference type="Gramene" id="PVH48379">
    <property type="protein sequence ID" value="PVH48379"/>
    <property type="gene ID" value="PAHAL_4G317800"/>
</dbReference>
<dbReference type="PANTHER" id="PTHR34709">
    <property type="entry name" value="OS10G0396666 PROTEIN"/>
    <property type="match status" value="1"/>
</dbReference>
<evidence type="ECO:0008006" key="3">
    <source>
        <dbReference type="Google" id="ProtNLM"/>
    </source>
</evidence>
<dbReference type="InterPro" id="IPR036047">
    <property type="entry name" value="F-box-like_dom_sf"/>
</dbReference>
<proteinExistence type="predicted"/>
<sequence length="575" mass="64226">MGSTAAAAEDARVAKRARLAPPAGDADLISGLDDDVLLRVLGLVGDARDAARTGALSRRWLGLWTRAPALRFSSQPGGFWRAAPASAASLERYAASVDAALARRARSGCAIERLSIAYAAGSEHYPVEQPSFADAAEWWIPCLRDTVTERILEQLMPASVRAARGWIGYAFRHGVKSFDLDLQLPLVRSNFLWERDGVEEVELDDELPSAVRLETMRLALGGAQLRLPAAMTFASLTNLSLERIGIAAGGAALLGHLVSSATCPRLQKLRVRWIYLPAFHEEMAIEADVLSELWMEDVRILMSLKLRTPRLRVLHIYKCFHVALRISAPRLEELAIIFQPACPPRWLEIDGDLPCVRSLKICLWSHLSRFSGYREADNDKNMLLLRQCSSLTCLQVFLRGAKASKKDVDMIKSRVPHLPHITSLAVNVACSFKRHGYGASVASLLTRFSNLRRLSLHLPFFDELGNNLPAGLDLLCHHRYHWKSNEISMAHLQEVELTGLTGTDCEVWFMKTMLASAKGLFKVAISFNPYCWQHQGKMDAFERMLLDEGMWTSHRDTHMLTCLRESIPAYITCEM</sequence>
<evidence type="ECO:0000313" key="1">
    <source>
        <dbReference type="EMBL" id="PAN25676.1"/>
    </source>
</evidence>
<dbReference type="EMBL" id="CM008049">
    <property type="protein sequence ID" value="PAN25676.1"/>
    <property type="molecule type" value="Genomic_DNA"/>
</dbReference>
<evidence type="ECO:0000313" key="2">
    <source>
        <dbReference type="EMBL" id="PVH48379.1"/>
    </source>
</evidence>
<gene>
    <name evidence="1" type="ORF">PAHAL_4G316800</name>
    <name evidence="2" type="ORF">PAHAL_4G317800</name>
</gene>
<name>A0A2S3HLM5_9POAL</name>
<protein>
    <recommendedName>
        <fullName evidence="3">FBD domain-containing protein</fullName>
    </recommendedName>
</protein>
<dbReference type="SUPFAM" id="SSF52047">
    <property type="entry name" value="RNI-like"/>
    <property type="match status" value="1"/>
</dbReference>
<dbReference type="Gramene" id="PAN25676">
    <property type="protein sequence ID" value="PAN25676"/>
    <property type="gene ID" value="PAHAL_4G316800"/>
</dbReference>
<dbReference type="EMBL" id="CM008049">
    <property type="protein sequence ID" value="PVH48379.1"/>
    <property type="molecule type" value="Genomic_DNA"/>
</dbReference>
<dbReference type="Proteomes" id="UP000243499">
    <property type="component" value="Chromosome 4"/>
</dbReference>
<dbReference type="SUPFAM" id="SSF81383">
    <property type="entry name" value="F-box domain"/>
    <property type="match status" value="1"/>
</dbReference>
<organism evidence="1">
    <name type="scientific">Panicum hallii</name>
    <dbReference type="NCBI Taxonomy" id="206008"/>
    <lineage>
        <taxon>Eukaryota</taxon>
        <taxon>Viridiplantae</taxon>
        <taxon>Streptophyta</taxon>
        <taxon>Embryophyta</taxon>
        <taxon>Tracheophyta</taxon>
        <taxon>Spermatophyta</taxon>
        <taxon>Magnoliopsida</taxon>
        <taxon>Liliopsida</taxon>
        <taxon>Poales</taxon>
        <taxon>Poaceae</taxon>
        <taxon>PACMAD clade</taxon>
        <taxon>Panicoideae</taxon>
        <taxon>Panicodae</taxon>
        <taxon>Paniceae</taxon>
        <taxon>Panicinae</taxon>
        <taxon>Panicum</taxon>
        <taxon>Panicum sect. Panicum</taxon>
    </lineage>
</organism>
<reference evidence="1" key="1">
    <citation type="submission" date="2018-04" db="EMBL/GenBank/DDBJ databases">
        <title>WGS assembly of Panicum hallii.</title>
        <authorList>
            <person name="Lovell J."/>
            <person name="Jenkins J."/>
            <person name="Lowry D."/>
            <person name="Mamidi S."/>
            <person name="Sreedasyam A."/>
            <person name="Weng X."/>
            <person name="Barry K."/>
            <person name="Bonette J."/>
            <person name="Campitelli B."/>
            <person name="Daum C."/>
            <person name="Gordon S."/>
            <person name="Gould B."/>
            <person name="Lipzen A."/>
            <person name="Macqueen A."/>
            <person name="Palacio-Mejia J."/>
            <person name="Plott C."/>
            <person name="Shakirov E."/>
            <person name="Shu S."/>
            <person name="Yoshinaga Y."/>
            <person name="Zane M."/>
            <person name="Rokhsar D."/>
            <person name="Grimwood J."/>
            <person name="Schmutz J."/>
            <person name="Juenger T."/>
        </authorList>
    </citation>
    <scope>NUCLEOTIDE SEQUENCE [LARGE SCALE GENOMIC DNA]</scope>
    <source>
        <strain evidence="1">FIL2</strain>
    </source>
</reference>
<dbReference type="AlphaFoldDB" id="A0A2S3HLM5"/>
<dbReference type="PANTHER" id="PTHR34709:SF28">
    <property type="entry name" value="OS08G0272601 PROTEIN"/>
    <property type="match status" value="1"/>
</dbReference>
<accession>A0A2S3HLM5</accession>
<dbReference type="InterPro" id="IPR032675">
    <property type="entry name" value="LRR_dom_sf"/>
</dbReference>